<evidence type="ECO:0000256" key="4">
    <source>
        <dbReference type="ARBA" id="ARBA00005072"/>
    </source>
</evidence>
<evidence type="ECO:0000256" key="14">
    <source>
        <dbReference type="RuleBase" id="RU364094"/>
    </source>
</evidence>
<evidence type="ECO:0000256" key="6">
    <source>
        <dbReference type="ARBA" id="ARBA00022576"/>
    </source>
</evidence>
<dbReference type="RefSeq" id="WP_134484501.1">
    <property type="nucleotide sequence ID" value="NZ_LR216287.1"/>
</dbReference>
<dbReference type="GeneID" id="39421217"/>
<keyword evidence="9 14" id="KW-0663">Pyridoxal phosphate</keyword>
<keyword evidence="16" id="KW-1185">Reference proteome</keyword>
<dbReference type="Gene3D" id="3.20.10.10">
    <property type="entry name" value="D-amino Acid Aminotransferase, subunit A, domain 2"/>
    <property type="match status" value="1"/>
</dbReference>
<dbReference type="SUPFAM" id="SSF56752">
    <property type="entry name" value="D-aminoacid aminotransferase-like PLP-dependent enzymes"/>
    <property type="match status" value="1"/>
</dbReference>
<gene>
    <name evidence="14 15" type="primary">ilvE</name>
    <name evidence="15" type="ORF">NFRAN_1912</name>
</gene>
<evidence type="ECO:0000256" key="9">
    <source>
        <dbReference type="ARBA" id="ARBA00022898"/>
    </source>
</evidence>
<dbReference type="Proteomes" id="UP000294299">
    <property type="component" value="Chromosome NFRAN"/>
</dbReference>
<proteinExistence type="inferred from homology"/>
<dbReference type="GO" id="GO:0052655">
    <property type="term" value="F:L-valine-2-oxoglutarate transaminase activity"/>
    <property type="evidence" value="ECO:0007669"/>
    <property type="project" value="RHEA"/>
</dbReference>
<keyword evidence="10 14" id="KW-0100">Branched-chain amino acid biosynthesis</keyword>
<evidence type="ECO:0000256" key="5">
    <source>
        <dbReference type="ARBA" id="ARBA00009320"/>
    </source>
</evidence>
<evidence type="ECO:0000256" key="13">
    <source>
        <dbReference type="ARBA" id="ARBA00049229"/>
    </source>
</evidence>
<reference evidence="15 16" key="1">
    <citation type="submission" date="2019-02" db="EMBL/GenBank/DDBJ databases">
        <authorList>
            <person name="Lehtovirta-Morley E L."/>
        </authorList>
    </citation>
    <scope>NUCLEOTIDE SEQUENCE [LARGE SCALE GENOMIC DNA]</scope>
    <source>
        <strain evidence="15">NFRAN1</strain>
    </source>
</reference>
<dbReference type="GO" id="GO:0052654">
    <property type="term" value="F:L-leucine-2-oxoglutarate transaminase activity"/>
    <property type="evidence" value="ECO:0007669"/>
    <property type="project" value="RHEA"/>
</dbReference>
<dbReference type="InterPro" id="IPR036038">
    <property type="entry name" value="Aminotransferase-like"/>
</dbReference>
<dbReference type="CDD" id="cd01557">
    <property type="entry name" value="BCAT_beta_family"/>
    <property type="match status" value="1"/>
</dbReference>
<dbReference type="NCBIfam" id="TIGR01122">
    <property type="entry name" value="ilvE_I"/>
    <property type="match status" value="1"/>
</dbReference>
<dbReference type="EMBL" id="LR216287">
    <property type="protein sequence ID" value="VFJ14234.1"/>
    <property type="molecule type" value="Genomic_DNA"/>
</dbReference>
<dbReference type="NCBIfam" id="NF005146">
    <property type="entry name" value="PRK06606.1"/>
    <property type="match status" value="1"/>
</dbReference>
<dbReference type="InterPro" id="IPR001544">
    <property type="entry name" value="Aminotrans_IV"/>
</dbReference>
<evidence type="ECO:0000256" key="3">
    <source>
        <dbReference type="ARBA" id="ARBA00004931"/>
    </source>
</evidence>
<dbReference type="InterPro" id="IPR050571">
    <property type="entry name" value="Class-IV_PLP-Dep_Aminotrnsfr"/>
</dbReference>
<evidence type="ECO:0000256" key="2">
    <source>
        <dbReference type="ARBA" id="ARBA00004824"/>
    </source>
</evidence>
<comment type="pathway">
    <text evidence="2 14">Amino-acid biosynthesis; L-isoleucine biosynthesis; L-isoleucine from 2-oxobutanoate: step 4/4.</text>
</comment>
<keyword evidence="6 14" id="KW-0032">Aminotransferase</keyword>
<keyword evidence="8 14" id="KW-0808">Transferase</keyword>
<dbReference type="KEGG" id="nfn:NFRAN_1912"/>
<protein>
    <recommendedName>
        <fullName evidence="14">Branched-chain-amino-acid aminotransferase</fullName>
        <shortName evidence="14">BCAT</shortName>
        <ecNumber evidence="14">2.6.1.42</ecNumber>
    </recommendedName>
</protein>
<dbReference type="PANTHER" id="PTHR42743:SF11">
    <property type="entry name" value="AMINODEOXYCHORISMATE LYASE"/>
    <property type="match status" value="1"/>
</dbReference>
<dbReference type="InterPro" id="IPR033939">
    <property type="entry name" value="BCAT_family"/>
</dbReference>
<evidence type="ECO:0000313" key="16">
    <source>
        <dbReference type="Proteomes" id="UP000294299"/>
    </source>
</evidence>
<name>A0A484IBS4_9ARCH</name>
<comment type="catalytic activity">
    <reaction evidence="11 14">
        <text>L-valine + 2-oxoglutarate = 3-methyl-2-oxobutanoate + L-glutamate</text>
        <dbReference type="Rhea" id="RHEA:24813"/>
        <dbReference type="ChEBI" id="CHEBI:11851"/>
        <dbReference type="ChEBI" id="CHEBI:16810"/>
        <dbReference type="ChEBI" id="CHEBI:29985"/>
        <dbReference type="ChEBI" id="CHEBI:57762"/>
        <dbReference type="EC" id="2.6.1.42"/>
    </reaction>
</comment>
<dbReference type="GO" id="GO:0052656">
    <property type="term" value="F:L-isoleucine-2-oxoglutarate transaminase activity"/>
    <property type="evidence" value="ECO:0007669"/>
    <property type="project" value="RHEA"/>
</dbReference>
<evidence type="ECO:0000313" key="15">
    <source>
        <dbReference type="EMBL" id="VFJ14234.1"/>
    </source>
</evidence>
<dbReference type="PANTHER" id="PTHR42743">
    <property type="entry name" value="AMINO-ACID AMINOTRANSFERASE"/>
    <property type="match status" value="1"/>
</dbReference>
<dbReference type="InterPro" id="IPR005785">
    <property type="entry name" value="B_amino_transI"/>
</dbReference>
<dbReference type="EC" id="2.6.1.42" evidence="14"/>
<evidence type="ECO:0000256" key="12">
    <source>
        <dbReference type="ARBA" id="ARBA00048798"/>
    </source>
</evidence>
<evidence type="ECO:0000256" key="11">
    <source>
        <dbReference type="ARBA" id="ARBA00048212"/>
    </source>
</evidence>
<dbReference type="Gene3D" id="3.30.470.10">
    <property type="match status" value="1"/>
</dbReference>
<dbReference type="UniPathway" id="UPA00047">
    <property type="reaction ID" value="UER00058"/>
</dbReference>
<comment type="cofactor">
    <cofactor evidence="1 14">
        <name>pyridoxal 5'-phosphate</name>
        <dbReference type="ChEBI" id="CHEBI:597326"/>
    </cofactor>
</comment>
<dbReference type="GO" id="GO:0009098">
    <property type="term" value="P:L-leucine biosynthetic process"/>
    <property type="evidence" value="ECO:0007669"/>
    <property type="project" value="UniProtKB-UniPathway"/>
</dbReference>
<dbReference type="OrthoDB" id="6469at2157"/>
<evidence type="ECO:0000256" key="1">
    <source>
        <dbReference type="ARBA" id="ARBA00001933"/>
    </source>
</evidence>
<comment type="function">
    <text evidence="14">Acts on leucine, isoleucine and valine.</text>
</comment>
<comment type="similarity">
    <text evidence="5 14">Belongs to the class-IV pyridoxal-phosphate-dependent aminotransferase family.</text>
</comment>
<dbReference type="Pfam" id="PF01063">
    <property type="entry name" value="Aminotran_4"/>
    <property type="match status" value="1"/>
</dbReference>
<evidence type="ECO:0000256" key="7">
    <source>
        <dbReference type="ARBA" id="ARBA00022605"/>
    </source>
</evidence>
<dbReference type="GO" id="GO:0009097">
    <property type="term" value="P:isoleucine biosynthetic process"/>
    <property type="evidence" value="ECO:0007669"/>
    <property type="project" value="UniProtKB-UniPathway"/>
</dbReference>
<dbReference type="GO" id="GO:0009099">
    <property type="term" value="P:L-valine biosynthetic process"/>
    <property type="evidence" value="ECO:0007669"/>
    <property type="project" value="UniProtKB-UniPathway"/>
</dbReference>
<dbReference type="UniPathway" id="UPA00049">
    <property type="reaction ID" value="UER00062"/>
</dbReference>
<dbReference type="AlphaFoldDB" id="A0A484IBS4"/>
<evidence type="ECO:0000256" key="8">
    <source>
        <dbReference type="ARBA" id="ARBA00022679"/>
    </source>
</evidence>
<keyword evidence="7 14" id="KW-0028">Amino-acid biosynthesis</keyword>
<comment type="pathway">
    <text evidence="3 14">Amino-acid biosynthesis; L-valine biosynthesis; L-valine from pyruvate: step 4/4.</text>
</comment>
<comment type="catalytic activity">
    <reaction evidence="13 14">
        <text>L-leucine + 2-oxoglutarate = 4-methyl-2-oxopentanoate + L-glutamate</text>
        <dbReference type="Rhea" id="RHEA:18321"/>
        <dbReference type="ChEBI" id="CHEBI:16810"/>
        <dbReference type="ChEBI" id="CHEBI:17865"/>
        <dbReference type="ChEBI" id="CHEBI:29985"/>
        <dbReference type="ChEBI" id="CHEBI:57427"/>
        <dbReference type="EC" id="2.6.1.42"/>
    </reaction>
</comment>
<evidence type="ECO:0000256" key="10">
    <source>
        <dbReference type="ARBA" id="ARBA00023304"/>
    </source>
</evidence>
<comment type="catalytic activity">
    <reaction evidence="12 14">
        <text>L-isoleucine + 2-oxoglutarate = (S)-3-methyl-2-oxopentanoate + L-glutamate</text>
        <dbReference type="Rhea" id="RHEA:24801"/>
        <dbReference type="ChEBI" id="CHEBI:16810"/>
        <dbReference type="ChEBI" id="CHEBI:29985"/>
        <dbReference type="ChEBI" id="CHEBI:35146"/>
        <dbReference type="ChEBI" id="CHEBI:58045"/>
        <dbReference type="EC" id="2.6.1.42"/>
    </reaction>
</comment>
<dbReference type="InterPro" id="IPR043132">
    <property type="entry name" value="BCAT-like_C"/>
</dbReference>
<organism evidence="15 16">
    <name type="scientific">Candidatus Nitrosocosmicus franklandianus</name>
    <dbReference type="NCBI Taxonomy" id="1798806"/>
    <lineage>
        <taxon>Archaea</taxon>
        <taxon>Nitrososphaerota</taxon>
        <taxon>Nitrososphaeria</taxon>
        <taxon>Nitrososphaerales</taxon>
        <taxon>Nitrososphaeraceae</taxon>
        <taxon>Candidatus Nitrosocosmicus</taxon>
    </lineage>
</organism>
<dbReference type="UniPathway" id="UPA00048">
    <property type="reaction ID" value="UER00073"/>
</dbReference>
<accession>A0A484IBS4</accession>
<sequence>MNSNNAEFIWFDGEFKPWDSVTVPITTHAIHYGTSVFEGIRGYSNDENLFVFKLREHIERLIQSAEVYSINSRYSISEICSSTVGLLKRNNIKKSCYIRPLLFVGLHGIDLNVTKNSPSHLAIIAFPFNRYFPETGIRTCISSWRRINENSTPPMAKAGGNYLNSVLATQECKRNGFDESILLDYQGNVSEAPGENIFLIRGNKIYTPPLSDSVLEGITRNTAITLARDLGYEVQERSITRTELYIADELFVTGTAAEITPVISVDNHKIGSGQVGEITKKISNYYQKVVISEIPEYREWLTPVW</sequence>
<comment type="pathway">
    <text evidence="4 14">Amino-acid biosynthesis; L-leucine biosynthesis; L-leucine from 3-methyl-2-oxobutanoate: step 4/4.</text>
</comment>
<dbReference type="FunFam" id="3.20.10.10:FF:000002">
    <property type="entry name" value="D-alanine aminotransferase"/>
    <property type="match status" value="1"/>
</dbReference>
<dbReference type="InterPro" id="IPR043131">
    <property type="entry name" value="BCAT-like_N"/>
</dbReference>